<dbReference type="PROSITE" id="PS50090">
    <property type="entry name" value="MYB_LIKE"/>
    <property type="match status" value="1"/>
</dbReference>
<keyword evidence="2" id="KW-0804">Transcription</keyword>
<dbReference type="OrthoDB" id="118550at2759"/>
<dbReference type="GO" id="GO:0003677">
    <property type="term" value="F:DNA binding"/>
    <property type="evidence" value="ECO:0007669"/>
    <property type="project" value="InterPro"/>
</dbReference>
<evidence type="ECO:0000313" key="7">
    <source>
        <dbReference type="Proteomes" id="UP001165083"/>
    </source>
</evidence>
<dbReference type="SUPFAM" id="SSF46689">
    <property type="entry name" value="Homeodomain-like"/>
    <property type="match status" value="1"/>
</dbReference>
<sequence>MAITARVQNQYFVKNKGLIRLAPNQDPSLRTKRAGTPWTLEEHDRFLEALERYPSGPWKSIAAYIGTRTTRQTMTHAQKYREKIARRQKAKAEAASKVKSEAPLEAVVTRCQMSVSARDTASITAPSSQVPKNESTFISGSNQLDSQVELDASIIAFLESLEPLELTFDPLERVTCNCWSTSLLEVAHCI</sequence>
<dbReference type="PANTHER" id="PTHR12802:SF155">
    <property type="entry name" value="DEUBIQUITINASE MYSM1"/>
    <property type="match status" value="1"/>
</dbReference>
<dbReference type="SMART" id="SM00717">
    <property type="entry name" value="SANT"/>
    <property type="match status" value="1"/>
</dbReference>
<organism evidence="6 7">
    <name type="scientific">Phytophthora lilii</name>
    <dbReference type="NCBI Taxonomy" id="2077276"/>
    <lineage>
        <taxon>Eukaryota</taxon>
        <taxon>Sar</taxon>
        <taxon>Stramenopiles</taxon>
        <taxon>Oomycota</taxon>
        <taxon>Peronosporomycetes</taxon>
        <taxon>Peronosporales</taxon>
        <taxon>Peronosporaceae</taxon>
        <taxon>Phytophthora</taxon>
    </lineage>
</organism>
<dbReference type="InterPro" id="IPR009057">
    <property type="entry name" value="Homeodomain-like_sf"/>
</dbReference>
<evidence type="ECO:0000256" key="3">
    <source>
        <dbReference type="ARBA" id="ARBA00023242"/>
    </source>
</evidence>
<name>A0A9W6WTC8_9STRA</name>
<dbReference type="PANTHER" id="PTHR12802">
    <property type="entry name" value="SWI/SNF COMPLEX-RELATED"/>
    <property type="match status" value="1"/>
</dbReference>
<dbReference type="InterPro" id="IPR006447">
    <property type="entry name" value="Myb_dom_plants"/>
</dbReference>
<evidence type="ECO:0000256" key="2">
    <source>
        <dbReference type="ARBA" id="ARBA00023163"/>
    </source>
</evidence>
<evidence type="ECO:0000256" key="1">
    <source>
        <dbReference type="ARBA" id="ARBA00023015"/>
    </source>
</evidence>
<dbReference type="AlphaFoldDB" id="A0A9W6WTC8"/>
<dbReference type="NCBIfam" id="TIGR01557">
    <property type="entry name" value="myb_SHAQKYF"/>
    <property type="match status" value="1"/>
</dbReference>
<feature type="domain" description="Myb-like" evidence="4">
    <location>
        <begin position="30"/>
        <end position="81"/>
    </location>
</feature>
<reference evidence="6" key="1">
    <citation type="submission" date="2023-04" db="EMBL/GenBank/DDBJ databases">
        <title>Phytophthora lilii NBRC 32176.</title>
        <authorList>
            <person name="Ichikawa N."/>
            <person name="Sato H."/>
            <person name="Tonouchi N."/>
        </authorList>
    </citation>
    <scope>NUCLEOTIDE SEQUENCE</scope>
    <source>
        <strain evidence="6">NBRC 32176</strain>
    </source>
</reference>
<proteinExistence type="predicted"/>
<dbReference type="Gene3D" id="1.10.10.60">
    <property type="entry name" value="Homeodomain-like"/>
    <property type="match status" value="1"/>
</dbReference>
<dbReference type="Pfam" id="PF00249">
    <property type="entry name" value="Myb_DNA-binding"/>
    <property type="match status" value="1"/>
</dbReference>
<dbReference type="Proteomes" id="UP001165083">
    <property type="component" value="Unassembled WGS sequence"/>
</dbReference>
<accession>A0A9W6WTC8</accession>
<protein>
    <submittedName>
        <fullName evidence="6">Unnamed protein product</fullName>
    </submittedName>
</protein>
<dbReference type="CDD" id="cd00167">
    <property type="entry name" value="SANT"/>
    <property type="match status" value="1"/>
</dbReference>
<keyword evidence="7" id="KW-1185">Reference proteome</keyword>
<comment type="caution">
    <text evidence="6">The sequence shown here is derived from an EMBL/GenBank/DDBJ whole genome shotgun (WGS) entry which is preliminary data.</text>
</comment>
<dbReference type="InterPro" id="IPR017930">
    <property type="entry name" value="Myb_dom"/>
</dbReference>
<dbReference type="PROSITE" id="PS51294">
    <property type="entry name" value="HTH_MYB"/>
    <property type="match status" value="1"/>
</dbReference>
<dbReference type="EMBL" id="BSXW01000236">
    <property type="protein sequence ID" value="GMF15968.1"/>
    <property type="molecule type" value="Genomic_DNA"/>
</dbReference>
<dbReference type="InterPro" id="IPR001005">
    <property type="entry name" value="SANT/Myb"/>
</dbReference>
<keyword evidence="3" id="KW-0539">Nucleus</keyword>
<evidence type="ECO:0000259" key="4">
    <source>
        <dbReference type="PROSITE" id="PS50090"/>
    </source>
</evidence>
<keyword evidence="1" id="KW-0805">Transcription regulation</keyword>
<evidence type="ECO:0000313" key="6">
    <source>
        <dbReference type="EMBL" id="GMF15968.1"/>
    </source>
</evidence>
<gene>
    <name evidence="6" type="ORF">Plil01_000559600</name>
</gene>
<feature type="domain" description="HTH myb-type" evidence="5">
    <location>
        <begin position="30"/>
        <end position="85"/>
    </location>
</feature>
<evidence type="ECO:0000259" key="5">
    <source>
        <dbReference type="PROSITE" id="PS51294"/>
    </source>
</evidence>